<organism evidence="2 3">
    <name type="scientific">Glossina pallidipes</name>
    <name type="common">Tsetse fly</name>
    <dbReference type="NCBI Taxonomy" id="7398"/>
    <lineage>
        <taxon>Eukaryota</taxon>
        <taxon>Metazoa</taxon>
        <taxon>Ecdysozoa</taxon>
        <taxon>Arthropoda</taxon>
        <taxon>Hexapoda</taxon>
        <taxon>Insecta</taxon>
        <taxon>Pterygota</taxon>
        <taxon>Neoptera</taxon>
        <taxon>Endopterygota</taxon>
        <taxon>Diptera</taxon>
        <taxon>Brachycera</taxon>
        <taxon>Muscomorpha</taxon>
        <taxon>Hippoboscoidea</taxon>
        <taxon>Glossinidae</taxon>
        <taxon>Glossina</taxon>
    </lineage>
</organism>
<feature type="transmembrane region" description="Helical" evidence="1">
    <location>
        <begin position="40"/>
        <end position="59"/>
    </location>
</feature>
<dbReference type="EnsemblMetazoa" id="GPAI005970-RA">
    <property type="protein sequence ID" value="GPAI005970-PA"/>
    <property type="gene ID" value="GPAI005970"/>
</dbReference>
<keyword evidence="3" id="KW-1185">Reference proteome</keyword>
<keyword evidence="1" id="KW-1133">Transmembrane helix</keyword>
<reference evidence="2" key="2">
    <citation type="submission" date="2020-05" db="UniProtKB">
        <authorList>
            <consortium name="EnsemblMetazoa"/>
        </authorList>
    </citation>
    <scope>IDENTIFICATION</scope>
    <source>
        <strain evidence="2">IAEA</strain>
    </source>
</reference>
<name>A0A1A9Z759_GLOPL</name>
<evidence type="ECO:0000313" key="2">
    <source>
        <dbReference type="EnsemblMetazoa" id="GPAI005970-PA"/>
    </source>
</evidence>
<reference evidence="3" key="1">
    <citation type="submission" date="2014-03" db="EMBL/GenBank/DDBJ databases">
        <authorList>
            <person name="Aksoy S."/>
            <person name="Warren W."/>
            <person name="Wilson R.K."/>
        </authorList>
    </citation>
    <scope>NUCLEOTIDE SEQUENCE [LARGE SCALE GENOMIC DNA]</scope>
    <source>
        <strain evidence="3">IAEA</strain>
    </source>
</reference>
<sequence>MPQQHMTTTPTNQTNQTLYHISPYEMALKIRIKARQSSRLTLKAILKTICFSIFLLFHIKSKFLSIVCKKATMDTEPVAEFDINSMKVLLRHCSGIPERLLAIDADECEETIKAGMHDEKVTILCKAVRKTHPILFKGKT</sequence>
<accession>A0A1A9Z759</accession>
<dbReference type="VEuPathDB" id="VectorBase:GPAI005970"/>
<proteinExistence type="predicted"/>
<evidence type="ECO:0000313" key="3">
    <source>
        <dbReference type="Proteomes" id="UP000092445"/>
    </source>
</evidence>
<keyword evidence="1" id="KW-0472">Membrane</keyword>
<evidence type="ECO:0000256" key="1">
    <source>
        <dbReference type="SAM" id="Phobius"/>
    </source>
</evidence>
<keyword evidence="1" id="KW-0812">Transmembrane</keyword>
<dbReference type="AlphaFoldDB" id="A0A1A9Z759"/>
<dbReference type="Proteomes" id="UP000092445">
    <property type="component" value="Unassembled WGS sequence"/>
</dbReference>
<protein>
    <submittedName>
        <fullName evidence="2">Uncharacterized protein</fullName>
    </submittedName>
</protein>